<organism evidence="2">
    <name type="scientific">marine sediment metagenome</name>
    <dbReference type="NCBI Taxonomy" id="412755"/>
    <lineage>
        <taxon>unclassified sequences</taxon>
        <taxon>metagenomes</taxon>
        <taxon>ecological metagenomes</taxon>
    </lineage>
</organism>
<evidence type="ECO:0000256" key="1">
    <source>
        <dbReference type="SAM" id="MobiDB-lite"/>
    </source>
</evidence>
<protein>
    <submittedName>
        <fullName evidence="2">Uncharacterized protein</fullName>
    </submittedName>
</protein>
<evidence type="ECO:0000313" key="2">
    <source>
        <dbReference type="EMBL" id="GAG04610.1"/>
    </source>
</evidence>
<name>X0UGA9_9ZZZZ</name>
<dbReference type="AlphaFoldDB" id="X0UGA9"/>
<proteinExistence type="predicted"/>
<sequence>MAHRLLVLYLLIVLGPLAVAAAAFALRDLLARRMPDPSEGNGHAETEALEHTVEEVQAI</sequence>
<reference evidence="2" key="1">
    <citation type="journal article" date="2014" name="Front. Microbiol.">
        <title>High frequency of phylogenetically diverse reductive dehalogenase-homologous genes in deep subseafloor sedimentary metagenomes.</title>
        <authorList>
            <person name="Kawai M."/>
            <person name="Futagami T."/>
            <person name="Toyoda A."/>
            <person name="Takaki Y."/>
            <person name="Nishi S."/>
            <person name="Hori S."/>
            <person name="Arai W."/>
            <person name="Tsubouchi T."/>
            <person name="Morono Y."/>
            <person name="Uchiyama I."/>
            <person name="Ito T."/>
            <person name="Fujiyama A."/>
            <person name="Inagaki F."/>
            <person name="Takami H."/>
        </authorList>
    </citation>
    <scope>NUCLEOTIDE SEQUENCE</scope>
    <source>
        <strain evidence="2">Expedition CK06-06</strain>
    </source>
</reference>
<comment type="caution">
    <text evidence="2">The sequence shown here is derived from an EMBL/GenBank/DDBJ whole genome shotgun (WGS) entry which is preliminary data.</text>
</comment>
<dbReference type="EMBL" id="BARS01029446">
    <property type="protein sequence ID" value="GAG04610.1"/>
    <property type="molecule type" value="Genomic_DNA"/>
</dbReference>
<gene>
    <name evidence="2" type="ORF">S01H1_46023</name>
</gene>
<accession>X0UGA9</accession>
<feature type="region of interest" description="Disordered" evidence="1">
    <location>
        <begin position="36"/>
        <end position="59"/>
    </location>
</feature>